<dbReference type="EMBL" id="WIXI01000043">
    <property type="protein sequence ID" value="MQY46893.1"/>
    <property type="molecule type" value="Genomic_DNA"/>
</dbReference>
<evidence type="ECO:0000313" key="3">
    <source>
        <dbReference type="Proteomes" id="UP000435138"/>
    </source>
</evidence>
<keyword evidence="1" id="KW-0472">Membrane</keyword>
<accession>A0A6A8A6V1</accession>
<evidence type="ECO:0000313" key="2">
    <source>
        <dbReference type="EMBL" id="MQY46893.1"/>
    </source>
</evidence>
<proteinExistence type="predicted"/>
<feature type="transmembrane region" description="Helical" evidence="1">
    <location>
        <begin position="100"/>
        <end position="119"/>
    </location>
</feature>
<gene>
    <name evidence="2" type="ORF">GAO09_12720</name>
</gene>
<evidence type="ECO:0000256" key="1">
    <source>
        <dbReference type="SAM" id="Phobius"/>
    </source>
</evidence>
<name>A0A6A8A6V1_9HYPH</name>
<comment type="caution">
    <text evidence="2">The sequence shown here is derived from an EMBL/GenBank/DDBJ whole genome shotgun (WGS) entry which is preliminary data.</text>
</comment>
<keyword evidence="1" id="KW-1133">Transmembrane helix</keyword>
<keyword evidence="1" id="KW-0812">Transmembrane</keyword>
<feature type="transmembrane region" description="Helical" evidence="1">
    <location>
        <begin position="77"/>
        <end position="94"/>
    </location>
</feature>
<sequence length="129" mass="14829">MMQHFCAYGRRCIAEMAGIGFSSRLTLKLRTLENDRATTEAKKPGAVTSRQMLDQFIDFMRSPMASGYREASRKLKMGLSCLTIAAISAALQHYTGLSFFIWYIPLCVAWISMVFRRRLSRRDIRAHNR</sequence>
<reference evidence="2 3" key="1">
    <citation type="submission" date="2019-11" db="EMBL/GenBank/DDBJ databases">
        <title>Genome analysis of Rhizobacterium cereale a novel genus and species isolated from maize roots in North Spain.</title>
        <authorList>
            <person name="Menendez E."/>
            <person name="Flores-Felix J.D."/>
            <person name="Ramirez-Bahena M.-H."/>
            <person name="Igual J.M."/>
            <person name="Garcia-Fraile P."/>
            <person name="Peix A."/>
            <person name="Velazquez E."/>
        </authorList>
    </citation>
    <scope>NUCLEOTIDE SEQUENCE [LARGE SCALE GENOMIC DNA]</scope>
    <source>
        <strain evidence="2 3">RZME27</strain>
    </source>
</reference>
<dbReference type="RefSeq" id="WP_153354384.1">
    <property type="nucleotide sequence ID" value="NZ_WIXI01000043.1"/>
</dbReference>
<organism evidence="2 3">
    <name type="scientific">Endobacterium cereale</name>
    <dbReference type="NCBI Taxonomy" id="2663029"/>
    <lineage>
        <taxon>Bacteria</taxon>
        <taxon>Pseudomonadati</taxon>
        <taxon>Pseudomonadota</taxon>
        <taxon>Alphaproteobacteria</taxon>
        <taxon>Hyphomicrobiales</taxon>
        <taxon>Rhizobiaceae</taxon>
        <taxon>Endobacterium</taxon>
    </lineage>
</organism>
<protein>
    <submittedName>
        <fullName evidence="2">Uncharacterized protein</fullName>
    </submittedName>
</protein>
<dbReference type="AlphaFoldDB" id="A0A6A8A6V1"/>
<keyword evidence="3" id="KW-1185">Reference proteome</keyword>
<dbReference type="Proteomes" id="UP000435138">
    <property type="component" value="Unassembled WGS sequence"/>
</dbReference>